<keyword evidence="2" id="KW-0812">Transmembrane</keyword>
<gene>
    <name evidence="3" type="ORF">EVC35_06565</name>
</gene>
<reference evidence="3" key="1">
    <citation type="submission" date="2019-01" db="EMBL/GenBank/DDBJ databases">
        <title>Oenococcus sicerae UCMA17102.</title>
        <authorList>
            <person name="Cousin F.J."/>
            <person name="Le Guellec R."/>
            <person name="Cretenet M."/>
        </authorList>
    </citation>
    <scope>NUCLEOTIDE SEQUENCE</scope>
    <source>
        <strain evidence="3">UCMA17102</strain>
    </source>
</reference>
<feature type="transmembrane region" description="Helical" evidence="2">
    <location>
        <begin position="79"/>
        <end position="102"/>
    </location>
</feature>
<keyword evidence="2" id="KW-1133">Transmembrane helix</keyword>
<evidence type="ECO:0000313" key="4">
    <source>
        <dbReference type="Proteomes" id="UP001167919"/>
    </source>
</evidence>
<evidence type="ECO:0000313" key="3">
    <source>
        <dbReference type="EMBL" id="MDN6900666.1"/>
    </source>
</evidence>
<feature type="transmembrane region" description="Helical" evidence="2">
    <location>
        <begin position="53"/>
        <end position="73"/>
    </location>
</feature>
<evidence type="ECO:0000256" key="2">
    <source>
        <dbReference type="SAM" id="Phobius"/>
    </source>
</evidence>
<protein>
    <submittedName>
        <fullName evidence="3">Uncharacterized protein</fullName>
    </submittedName>
</protein>
<sequence>MSDQKNNNSDGVDTTRTTTKSPILPAETASVDDNGSAKDLKGKKNFFILYYRNFWRSIFFTLGVVLIISYILHFHSNQWFYDLALYTGTFFILYPICSLYFFKKK</sequence>
<organism evidence="3 4">
    <name type="scientific">Oenococcus sicerae</name>
    <dbReference type="NCBI Taxonomy" id="2203724"/>
    <lineage>
        <taxon>Bacteria</taxon>
        <taxon>Bacillati</taxon>
        <taxon>Bacillota</taxon>
        <taxon>Bacilli</taxon>
        <taxon>Lactobacillales</taxon>
        <taxon>Lactobacillaceae</taxon>
        <taxon>Oenococcus</taxon>
    </lineage>
</organism>
<dbReference type="EMBL" id="SDWY01000003">
    <property type="protein sequence ID" value="MDN6900666.1"/>
    <property type="molecule type" value="Genomic_DNA"/>
</dbReference>
<keyword evidence="2" id="KW-0472">Membrane</keyword>
<dbReference type="AlphaFoldDB" id="A0AAJ1VNE3"/>
<dbReference type="Proteomes" id="UP001167919">
    <property type="component" value="Unassembled WGS sequence"/>
</dbReference>
<feature type="region of interest" description="Disordered" evidence="1">
    <location>
        <begin position="1"/>
        <end position="35"/>
    </location>
</feature>
<evidence type="ECO:0000256" key="1">
    <source>
        <dbReference type="SAM" id="MobiDB-lite"/>
    </source>
</evidence>
<proteinExistence type="predicted"/>
<comment type="caution">
    <text evidence="3">The sequence shown here is derived from an EMBL/GenBank/DDBJ whole genome shotgun (WGS) entry which is preliminary data.</text>
</comment>
<feature type="compositionally biased region" description="Polar residues" evidence="1">
    <location>
        <begin position="1"/>
        <end position="21"/>
    </location>
</feature>
<accession>A0AAJ1VNE3</accession>
<name>A0AAJ1VNE3_9LACO</name>